<evidence type="ECO:0000313" key="8">
    <source>
        <dbReference type="Proteomes" id="UP001183648"/>
    </source>
</evidence>
<comment type="similarity">
    <text evidence="2">Belongs to the SsgA family.</text>
</comment>
<evidence type="ECO:0000256" key="1">
    <source>
        <dbReference type="ARBA" id="ARBA00004431"/>
    </source>
</evidence>
<evidence type="ECO:0000256" key="5">
    <source>
        <dbReference type="ARBA" id="ARBA00023210"/>
    </source>
</evidence>
<proteinExistence type="inferred from homology"/>
<sequence>MNQITIDTAGWIRSVGDAETVEVRMSYDPADPLAVSLHITGESREDTWVFARDLLADGLRSMAPVGAGAIQVQATSVLTEVSHLGETGDVEMLRLPWWNTREFIRLTHTVVPRGHEDVDIDSWLDDLTAS</sequence>
<comment type="caution">
    <text evidence="7">The sequence shown here is derived from an EMBL/GenBank/DDBJ whole genome shotgun (WGS) entry which is preliminary data.</text>
</comment>
<evidence type="ECO:0000256" key="3">
    <source>
        <dbReference type="ARBA" id="ARBA00022618"/>
    </source>
</evidence>
<evidence type="ECO:0008006" key="9">
    <source>
        <dbReference type="Google" id="ProtNLM"/>
    </source>
</evidence>
<dbReference type="Pfam" id="PF04686">
    <property type="entry name" value="SsgA"/>
    <property type="match status" value="1"/>
</dbReference>
<comment type="subcellular location">
    <subcellularLocation>
        <location evidence="1">Cell septum</location>
    </subcellularLocation>
</comment>
<keyword evidence="6" id="KW-0131">Cell cycle</keyword>
<reference evidence="7 8" key="1">
    <citation type="submission" date="2023-07" db="EMBL/GenBank/DDBJ databases">
        <title>Sequencing the genomes of 1000 actinobacteria strains.</title>
        <authorList>
            <person name="Klenk H.-P."/>
        </authorList>
    </citation>
    <scope>NUCLEOTIDE SEQUENCE [LARGE SCALE GENOMIC DNA]</scope>
    <source>
        <strain evidence="7 8">DSM 19426</strain>
    </source>
</reference>
<gene>
    <name evidence="7" type="ORF">J2S63_001178</name>
</gene>
<evidence type="ECO:0000256" key="4">
    <source>
        <dbReference type="ARBA" id="ARBA00022969"/>
    </source>
</evidence>
<dbReference type="InterPro" id="IPR006776">
    <property type="entry name" value="SsgB"/>
</dbReference>
<evidence type="ECO:0000313" key="7">
    <source>
        <dbReference type="EMBL" id="MDR7361625.1"/>
    </source>
</evidence>
<protein>
    <recommendedName>
        <fullName evidence="9">SsgA family sporulation/cell division regulator</fullName>
    </recommendedName>
</protein>
<dbReference type="Gene3D" id="2.30.31.20">
    <property type="entry name" value="Sporulation-specific cell division protein SsgB"/>
    <property type="match status" value="1"/>
</dbReference>
<dbReference type="RefSeq" id="WP_310299849.1">
    <property type="nucleotide sequence ID" value="NZ_BAAAPS010000007.1"/>
</dbReference>
<dbReference type="EMBL" id="JAVDYG010000001">
    <property type="protein sequence ID" value="MDR7361625.1"/>
    <property type="molecule type" value="Genomic_DNA"/>
</dbReference>
<keyword evidence="3" id="KW-0132">Cell division</keyword>
<dbReference type="InterPro" id="IPR038658">
    <property type="entry name" value="SsgB_sf"/>
</dbReference>
<keyword evidence="5" id="KW-0717">Septation</keyword>
<keyword evidence="4" id="KW-0749">Sporulation</keyword>
<dbReference type="Proteomes" id="UP001183648">
    <property type="component" value="Unassembled WGS sequence"/>
</dbReference>
<evidence type="ECO:0000256" key="2">
    <source>
        <dbReference type="ARBA" id="ARBA00009323"/>
    </source>
</evidence>
<organism evidence="7 8">
    <name type="scientific">Nocardioides marmoribigeumensis</name>
    <dbReference type="NCBI Taxonomy" id="433649"/>
    <lineage>
        <taxon>Bacteria</taxon>
        <taxon>Bacillati</taxon>
        <taxon>Actinomycetota</taxon>
        <taxon>Actinomycetes</taxon>
        <taxon>Propionibacteriales</taxon>
        <taxon>Nocardioidaceae</taxon>
        <taxon>Nocardioides</taxon>
    </lineage>
</organism>
<accession>A0ABU2BSL1</accession>
<keyword evidence="8" id="KW-1185">Reference proteome</keyword>
<evidence type="ECO:0000256" key="6">
    <source>
        <dbReference type="ARBA" id="ARBA00023306"/>
    </source>
</evidence>
<name>A0ABU2BSL1_9ACTN</name>